<dbReference type="Proteomes" id="UP000295292">
    <property type="component" value="Unassembled WGS sequence"/>
</dbReference>
<comment type="caution">
    <text evidence="1">The sequence shown here is derived from an EMBL/GenBank/DDBJ whole genome shotgun (WGS) entry which is preliminary data.</text>
</comment>
<dbReference type="AlphaFoldDB" id="A0A4R6WHG7"/>
<name>A0A4R6WHG7_9SPHI</name>
<keyword evidence="2" id="KW-1185">Reference proteome</keyword>
<reference evidence="1 2" key="1">
    <citation type="submission" date="2019-03" db="EMBL/GenBank/DDBJ databases">
        <title>Genomic Encyclopedia of Archaeal and Bacterial Type Strains, Phase II (KMG-II): from individual species to whole genera.</title>
        <authorList>
            <person name="Goeker M."/>
        </authorList>
    </citation>
    <scope>NUCLEOTIDE SEQUENCE [LARGE SCALE GENOMIC DNA]</scope>
    <source>
        <strain evidence="1 2">DSM 28353</strain>
    </source>
</reference>
<sequence length="157" mass="17152">MELPNNKQDMGLKPRFTRSVISQAVEKHKAQFREAVINRFELVGWEFVKAAREKTANEGGFNDVTGNLRSSIGFAIVDHGRIVQENFDGAQAIGKQEAESFISELLGDFEDGYALIVVAGMGYAAAVESKGKDVITGSSLEAEATLKTAIRMLKRSL</sequence>
<gene>
    <name evidence="1" type="ORF">CLV99_1029</name>
</gene>
<protein>
    <submittedName>
        <fullName evidence="1">Uncharacterized protein</fullName>
    </submittedName>
</protein>
<evidence type="ECO:0000313" key="2">
    <source>
        <dbReference type="Proteomes" id="UP000295292"/>
    </source>
</evidence>
<proteinExistence type="predicted"/>
<accession>A0A4R6WHG7</accession>
<dbReference type="EMBL" id="SNYV01000011">
    <property type="protein sequence ID" value="TDQ79584.1"/>
    <property type="molecule type" value="Genomic_DNA"/>
</dbReference>
<organism evidence="1 2">
    <name type="scientific">Sphingobacterium yanglingense</name>
    <dbReference type="NCBI Taxonomy" id="1437280"/>
    <lineage>
        <taxon>Bacteria</taxon>
        <taxon>Pseudomonadati</taxon>
        <taxon>Bacteroidota</taxon>
        <taxon>Sphingobacteriia</taxon>
        <taxon>Sphingobacteriales</taxon>
        <taxon>Sphingobacteriaceae</taxon>
        <taxon>Sphingobacterium</taxon>
    </lineage>
</organism>
<evidence type="ECO:0000313" key="1">
    <source>
        <dbReference type="EMBL" id="TDQ79584.1"/>
    </source>
</evidence>